<name>A0A3G5AF56_9VIRU</name>
<keyword evidence="1" id="KW-0472">Membrane</keyword>
<evidence type="ECO:0000313" key="2">
    <source>
        <dbReference type="EMBL" id="AYV84009.1"/>
    </source>
</evidence>
<keyword evidence="1" id="KW-1133">Transmembrane helix</keyword>
<evidence type="ECO:0000256" key="1">
    <source>
        <dbReference type="SAM" id="Phobius"/>
    </source>
</evidence>
<gene>
    <name evidence="2" type="ORF">Hyperionvirus15_47</name>
</gene>
<protein>
    <submittedName>
        <fullName evidence="2">Uncharacterized protein</fullName>
    </submittedName>
</protein>
<feature type="transmembrane region" description="Helical" evidence="1">
    <location>
        <begin position="48"/>
        <end position="65"/>
    </location>
</feature>
<keyword evidence="1" id="KW-0812">Transmembrane</keyword>
<proteinExistence type="predicted"/>
<organism evidence="2">
    <name type="scientific">Hyperionvirus sp</name>
    <dbReference type="NCBI Taxonomy" id="2487770"/>
    <lineage>
        <taxon>Viruses</taxon>
        <taxon>Varidnaviria</taxon>
        <taxon>Bamfordvirae</taxon>
        <taxon>Nucleocytoviricota</taxon>
        <taxon>Megaviricetes</taxon>
        <taxon>Imitervirales</taxon>
        <taxon>Mimiviridae</taxon>
        <taxon>Klosneuvirinae</taxon>
    </lineage>
</organism>
<feature type="transmembrane region" description="Helical" evidence="1">
    <location>
        <begin position="173"/>
        <end position="194"/>
    </location>
</feature>
<feature type="transmembrane region" description="Helical" evidence="1">
    <location>
        <begin position="21"/>
        <end position="42"/>
    </location>
</feature>
<sequence length="201" mass="22762">MSHKEAYEKSVDHLNTMFATTTLLGALASFGVFVHIPMGLFVMDIFDILYIILYIIGEIVYFYSINRVRKSITHIQTTIFSGNFIKRYLSRQPFQESSLDIHPSMKSLKDMDAESDIGSISYSINRMSKHVACISTNISDTMTSTDWLIMSKLMDIPWKNFTLVGFQVENIGFINRIGAVIFGLLMASGFLSMMDLHLGSK</sequence>
<accession>A0A3G5AF56</accession>
<dbReference type="EMBL" id="MK072397">
    <property type="protein sequence ID" value="AYV84009.1"/>
    <property type="molecule type" value="Genomic_DNA"/>
</dbReference>
<reference evidence="2" key="1">
    <citation type="submission" date="2018-10" db="EMBL/GenBank/DDBJ databases">
        <title>Hidden diversity of soil giant viruses.</title>
        <authorList>
            <person name="Schulz F."/>
            <person name="Alteio L."/>
            <person name="Goudeau D."/>
            <person name="Ryan E.M."/>
            <person name="Malmstrom R.R."/>
            <person name="Blanchard J."/>
            <person name="Woyke T."/>
        </authorList>
    </citation>
    <scope>NUCLEOTIDE SEQUENCE</scope>
    <source>
        <strain evidence="2">HYV1</strain>
    </source>
</reference>